<dbReference type="Proteomes" id="UP001610446">
    <property type="component" value="Unassembled WGS sequence"/>
</dbReference>
<keyword evidence="3" id="KW-1185">Reference proteome</keyword>
<protein>
    <submittedName>
        <fullName evidence="2">Uncharacterized protein</fullName>
    </submittedName>
</protein>
<evidence type="ECO:0000256" key="1">
    <source>
        <dbReference type="SAM" id="MobiDB-lite"/>
    </source>
</evidence>
<reference evidence="2 3" key="1">
    <citation type="submission" date="2024-07" db="EMBL/GenBank/DDBJ databases">
        <title>Section-level genome sequencing and comparative genomics of Aspergillus sections Usti and Cavernicolus.</title>
        <authorList>
            <consortium name="Lawrence Berkeley National Laboratory"/>
            <person name="Nybo J.L."/>
            <person name="Vesth T.C."/>
            <person name="Theobald S."/>
            <person name="Frisvad J.C."/>
            <person name="Larsen T.O."/>
            <person name="Kjaerboelling I."/>
            <person name="Rothschild-Mancinelli K."/>
            <person name="Lyhne E.K."/>
            <person name="Kogle M.E."/>
            <person name="Barry K."/>
            <person name="Clum A."/>
            <person name="Na H."/>
            <person name="Ledsgaard L."/>
            <person name="Lin J."/>
            <person name="Lipzen A."/>
            <person name="Kuo A."/>
            <person name="Riley R."/>
            <person name="Mondo S."/>
            <person name="Labutti K."/>
            <person name="Haridas S."/>
            <person name="Pangalinan J."/>
            <person name="Salamov A.A."/>
            <person name="Simmons B.A."/>
            <person name="Magnuson J.K."/>
            <person name="Chen J."/>
            <person name="Drula E."/>
            <person name="Henrissat B."/>
            <person name="Wiebenga A."/>
            <person name="Lubbers R.J."/>
            <person name="Gomes A.C."/>
            <person name="Makela M.R."/>
            <person name="Stajich J."/>
            <person name="Grigoriev I.V."/>
            <person name="Mortensen U.H."/>
            <person name="De Vries R.P."/>
            <person name="Baker S.E."/>
            <person name="Andersen M.R."/>
        </authorList>
    </citation>
    <scope>NUCLEOTIDE SEQUENCE [LARGE SCALE GENOMIC DNA]</scope>
    <source>
        <strain evidence="2 3">CBS 123904</strain>
    </source>
</reference>
<name>A0ABR4KI77_9EURO</name>
<evidence type="ECO:0000313" key="2">
    <source>
        <dbReference type="EMBL" id="KAL2851985.1"/>
    </source>
</evidence>
<gene>
    <name evidence="2" type="ORF">BJY01DRAFT_104151</name>
</gene>
<proteinExistence type="predicted"/>
<organism evidence="2 3">
    <name type="scientific">Aspergillus pseudoustus</name>
    <dbReference type="NCBI Taxonomy" id="1810923"/>
    <lineage>
        <taxon>Eukaryota</taxon>
        <taxon>Fungi</taxon>
        <taxon>Dikarya</taxon>
        <taxon>Ascomycota</taxon>
        <taxon>Pezizomycotina</taxon>
        <taxon>Eurotiomycetes</taxon>
        <taxon>Eurotiomycetidae</taxon>
        <taxon>Eurotiales</taxon>
        <taxon>Aspergillaceae</taxon>
        <taxon>Aspergillus</taxon>
        <taxon>Aspergillus subgen. Nidulantes</taxon>
    </lineage>
</organism>
<accession>A0ABR4KI77</accession>
<comment type="caution">
    <text evidence="2">The sequence shown here is derived from an EMBL/GenBank/DDBJ whole genome shotgun (WGS) entry which is preliminary data.</text>
</comment>
<evidence type="ECO:0000313" key="3">
    <source>
        <dbReference type="Proteomes" id="UP001610446"/>
    </source>
</evidence>
<sequence length="102" mass="10730">MFGLSRHFLICLANGVGALGVCFARHWWLHGATFPREPGTGREIHQILALDYDPGVARVLSSLSLGDGAIPLPSPVGRSPSGPATLEVKAANQTGEKPLDMG</sequence>
<feature type="region of interest" description="Disordered" evidence="1">
    <location>
        <begin position="72"/>
        <end position="102"/>
    </location>
</feature>
<dbReference type="EMBL" id="JBFXLU010000027">
    <property type="protein sequence ID" value="KAL2851985.1"/>
    <property type="molecule type" value="Genomic_DNA"/>
</dbReference>